<sequence length="762" mass="85030">MRGASVLRRGAWRIARAASRPFPALAGLGRAISYYGSLRLVAGKAWRVLRHEGWAGLRRRARVMIEVAAAARAPGGFAGTADALYGAVPEPDAGFAPRVSVIVPNYNHAPYLRRRLDSIYAQTYGNVEVILLDDCSSDDSREILLDYARRHAGNTRTCFNEVNSGGVFHQWARALELATGELVWIAESDDYCEPNFLAELVRYFRNEAVMLAFARTDFVDDAGTVVWPMERLMAERLPGLANKPFIRSAHALVNQAWGVKNIVPNVSSALFRHPGSLPLLQDAKWRDLRLCGDWIFYLHLVRGGLVGYSPATKNYYRQHDRGTAFATRKRDTYYQELETVATELLRLYRLGDGVLQANRDAAYQDWCSLRGFDTRPAFDRLYSLDRARAAAGPRQPNILMVGFALIAGGGETFPITLANQLKRRGQAVSFLNFRYSPTEPGVRRMLRADVPLFELDALGKVGALCEDLGIEVAHSHHAWSDSVLADFLARQPGVRQVVTLHGMYEMMAPQAFAELLPKMERRIDRVVYTAEKNLRPFSADFRARKGFTRIDNALEPKDIHPVDRATLGIGEGDFVLCLVSRALREKGWEEAILAVTKAQQRSARTIHLVLIGEGEEYDRLKPVHESGTIHFLGFRPNIRDYFAMADMGFLPSRFPGESAPLVVIDSLWAGRPVIASRIGEIPRMLEGRDGLAGALFDLEDFSIDIDRLATVVAGVANDSVAYGRMRDQVPHAVRKFDPEVMVVKYESVYQEVAAAGRPEVTP</sequence>
<dbReference type="SUPFAM" id="SSF53448">
    <property type="entry name" value="Nucleotide-diphospho-sugar transferases"/>
    <property type="match status" value="1"/>
</dbReference>
<reference evidence="3" key="1">
    <citation type="submission" date="2020-08" db="EMBL/GenBank/DDBJ databases">
        <title>Ramlibacter sp. USB13 16S ribosomal RNA gene genome sequencing and assembly.</title>
        <authorList>
            <person name="Kang M."/>
        </authorList>
    </citation>
    <scope>NUCLEOTIDE SEQUENCE</scope>
    <source>
        <strain evidence="3">USB13</strain>
    </source>
</reference>
<dbReference type="InterPro" id="IPR001173">
    <property type="entry name" value="Glyco_trans_2-like"/>
</dbReference>
<dbReference type="InterPro" id="IPR028098">
    <property type="entry name" value="Glyco_trans_4-like_N"/>
</dbReference>
<evidence type="ECO:0000313" key="3">
    <source>
        <dbReference type="EMBL" id="MBC5785486.1"/>
    </source>
</evidence>
<dbReference type="Gene3D" id="3.90.550.10">
    <property type="entry name" value="Spore Coat Polysaccharide Biosynthesis Protein SpsA, Chain A"/>
    <property type="match status" value="1"/>
</dbReference>
<dbReference type="PANTHER" id="PTHR22916:SF3">
    <property type="entry name" value="UDP-GLCNAC:BETAGAL BETA-1,3-N-ACETYLGLUCOSAMINYLTRANSFERASE-LIKE PROTEIN 1"/>
    <property type="match status" value="1"/>
</dbReference>
<dbReference type="RefSeq" id="WP_187078240.1">
    <property type="nucleotide sequence ID" value="NZ_JACORT010000011.1"/>
</dbReference>
<dbReference type="SUPFAM" id="SSF53756">
    <property type="entry name" value="UDP-Glycosyltransferase/glycogen phosphorylase"/>
    <property type="match status" value="1"/>
</dbReference>
<dbReference type="GO" id="GO:0016758">
    <property type="term" value="F:hexosyltransferase activity"/>
    <property type="evidence" value="ECO:0007669"/>
    <property type="project" value="UniProtKB-ARBA"/>
</dbReference>
<evidence type="ECO:0000313" key="4">
    <source>
        <dbReference type="Proteomes" id="UP000608513"/>
    </source>
</evidence>
<dbReference type="PANTHER" id="PTHR22916">
    <property type="entry name" value="GLYCOSYLTRANSFERASE"/>
    <property type="match status" value="1"/>
</dbReference>
<dbReference type="InterPro" id="IPR029044">
    <property type="entry name" value="Nucleotide-diphossugar_trans"/>
</dbReference>
<dbReference type="Pfam" id="PF13692">
    <property type="entry name" value="Glyco_trans_1_4"/>
    <property type="match status" value="1"/>
</dbReference>
<dbReference type="Pfam" id="PF13439">
    <property type="entry name" value="Glyco_transf_4"/>
    <property type="match status" value="1"/>
</dbReference>
<dbReference type="AlphaFoldDB" id="A0A923SCZ3"/>
<feature type="domain" description="Glycosyltransferase subfamily 4-like N-terminal" evidence="2">
    <location>
        <begin position="408"/>
        <end position="530"/>
    </location>
</feature>
<dbReference type="CDD" id="cd03801">
    <property type="entry name" value="GT4_PimA-like"/>
    <property type="match status" value="1"/>
</dbReference>
<comment type="caution">
    <text evidence="3">The sequence shown here is derived from an EMBL/GenBank/DDBJ whole genome shotgun (WGS) entry which is preliminary data.</text>
</comment>
<dbReference type="CDD" id="cd00761">
    <property type="entry name" value="Glyco_tranf_GTA_type"/>
    <property type="match status" value="1"/>
</dbReference>
<name>A0A923SCZ3_9BURK</name>
<feature type="domain" description="Glycosyltransferase 2-like" evidence="1">
    <location>
        <begin position="100"/>
        <end position="231"/>
    </location>
</feature>
<dbReference type="EMBL" id="JACORT010000011">
    <property type="protein sequence ID" value="MBC5785486.1"/>
    <property type="molecule type" value="Genomic_DNA"/>
</dbReference>
<keyword evidence="4" id="KW-1185">Reference proteome</keyword>
<gene>
    <name evidence="3" type="ORF">H8N03_21255</name>
</gene>
<proteinExistence type="predicted"/>
<evidence type="ECO:0000259" key="1">
    <source>
        <dbReference type="Pfam" id="PF00535"/>
    </source>
</evidence>
<dbReference type="Gene3D" id="3.40.50.2000">
    <property type="entry name" value="Glycogen Phosphorylase B"/>
    <property type="match status" value="2"/>
</dbReference>
<protein>
    <submittedName>
        <fullName evidence="3">Glycosyltransferase</fullName>
    </submittedName>
</protein>
<accession>A0A923SCZ3</accession>
<evidence type="ECO:0000259" key="2">
    <source>
        <dbReference type="Pfam" id="PF13439"/>
    </source>
</evidence>
<organism evidence="3 4">
    <name type="scientific">Ramlibacter cellulosilyticus</name>
    <dbReference type="NCBI Taxonomy" id="2764187"/>
    <lineage>
        <taxon>Bacteria</taxon>
        <taxon>Pseudomonadati</taxon>
        <taxon>Pseudomonadota</taxon>
        <taxon>Betaproteobacteria</taxon>
        <taxon>Burkholderiales</taxon>
        <taxon>Comamonadaceae</taxon>
        <taxon>Ramlibacter</taxon>
    </lineage>
</organism>
<dbReference type="Pfam" id="PF00535">
    <property type="entry name" value="Glycos_transf_2"/>
    <property type="match status" value="1"/>
</dbReference>
<dbReference type="Proteomes" id="UP000608513">
    <property type="component" value="Unassembled WGS sequence"/>
</dbReference>